<keyword evidence="2" id="KW-1185">Reference proteome</keyword>
<dbReference type="OrthoDB" id="430602at2759"/>
<evidence type="ECO:0000313" key="2">
    <source>
        <dbReference type="Proteomes" id="UP000601435"/>
    </source>
</evidence>
<evidence type="ECO:0000313" key="1">
    <source>
        <dbReference type="EMBL" id="CAE7326270.1"/>
    </source>
</evidence>
<protein>
    <submittedName>
        <fullName evidence="1">Uncharacterized protein</fullName>
    </submittedName>
</protein>
<gene>
    <name evidence="1" type="ORF">SNEC2469_LOCUS8227</name>
</gene>
<comment type="caution">
    <text evidence="1">The sequence shown here is derived from an EMBL/GenBank/DDBJ whole genome shotgun (WGS) entry which is preliminary data.</text>
</comment>
<name>A0A812NTL4_9DINO</name>
<reference evidence="1" key="1">
    <citation type="submission" date="2021-02" db="EMBL/GenBank/DDBJ databases">
        <authorList>
            <person name="Dougan E. K."/>
            <person name="Rhodes N."/>
            <person name="Thang M."/>
            <person name="Chan C."/>
        </authorList>
    </citation>
    <scope>NUCLEOTIDE SEQUENCE</scope>
</reference>
<dbReference type="EMBL" id="CAJNJA010013660">
    <property type="protein sequence ID" value="CAE7326270.1"/>
    <property type="molecule type" value="Genomic_DNA"/>
</dbReference>
<proteinExistence type="predicted"/>
<feature type="non-terminal residue" evidence="1">
    <location>
        <position position="443"/>
    </location>
</feature>
<dbReference type="Proteomes" id="UP000601435">
    <property type="component" value="Unassembled WGS sequence"/>
</dbReference>
<sequence>ALHGWHLSKKEAEHVTEIADMYKHMGIMPYPHEIAPFKIEQSHGMLSGIVGNYYRAAIPVTHGDIHMPDHHDIGFLGKEANSLSVSLRNYKLTQIHEEHPGDRHSASSLVVNEFHHFVKRLATLMNPTDETLTEISQRVGLIETFITRCHISMHKYRPFLSIMVKVKEQLQQILSIWPAFKTQQKLQEQIRAVKLHVDAALLRLLGYCFYVLKCEPGEFDFDPQDWHPAIQETESVHFKIMHWLMLQENVYDACTNHSVDRNVWMKQLMATGYEGDILHQMNEAWTDPNAMSEPVLQLGDMRGDESGLPSNVFAEETDMSPDQRRTAIQLWLTLVREAVGFAMGAKMMDHAYTLSCLGGELLIAKKTSKDLALSTLKFVRNRLAEVTQTMMSLDRIMLPVLAKGKMKNSENYLWNNRAFVNWSRNYEYAKTHCAPGIVTHAHE</sequence>
<organism evidence="1 2">
    <name type="scientific">Symbiodinium necroappetens</name>
    <dbReference type="NCBI Taxonomy" id="1628268"/>
    <lineage>
        <taxon>Eukaryota</taxon>
        <taxon>Sar</taxon>
        <taxon>Alveolata</taxon>
        <taxon>Dinophyceae</taxon>
        <taxon>Suessiales</taxon>
        <taxon>Symbiodiniaceae</taxon>
        <taxon>Symbiodinium</taxon>
    </lineage>
</organism>
<dbReference type="AlphaFoldDB" id="A0A812NTL4"/>
<feature type="non-terminal residue" evidence="1">
    <location>
        <position position="1"/>
    </location>
</feature>
<accession>A0A812NTL4</accession>